<sequence>MKEKKYLNCKDNYKKWLLKLNNLSSSQEANIFLQERTVMLGRLIEELKKS</sequence>
<organism evidence="1">
    <name type="scientific">Picea sitchensis</name>
    <name type="common">Sitka spruce</name>
    <name type="synonym">Pinus sitchensis</name>
    <dbReference type="NCBI Taxonomy" id="3332"/>
    <lineage>
        <taxon>Eukaryota</taxon>
        <taxon>Viridiplantae</taxon>
        <taxon>Streptophyta</taxon>
        <taxon>Embryophyta</taxon>
        <taxon>Tracheophyta</taxon>
        <taxon>Spermatophyta</taxon>
        <taxon>Pinopsida</taxon>
        <taxon>Pinidae</taxon>
        <taxon>Conifers I</taxon>
        <taxon>Pinales</taxon>
        <taxon>Pinaceae</taxon>
        <taxon>Picea</taxon>
    </lineage>
</organism>
<proteinExistence type="evidence at transcript level"/>
<protein>
    <submittedName>
        <fullName evidence="1">Uncharacterized protein</fullName>
    </submittedName>
</protein>
<name>A9NM61_PICSI</name>
<reference evidence="1" key="1">
    <citation type="journal article" date="2008" name="BMC Genomics">
        <title>A conifer genomics resource of 200,000 spruce (Picea spp.) ESTs and 6,464 high-quality, sequence-finished full-length cDNAs for Sitka spruce (Picea sitchensis).</title>
        <authorList>
            <person name="Ralph S.G."/>
            <person name="Chun H.J."/>
            <person name="Kolosova N."/>
            <person name="Cooper D."/>
            <person name="Oddy C."/>
            <person name="Ritland C.E."/>
            <person name="Kirkpatrick R."/>
            <person name="Moore R."/>
            <person name="Barber S."/>
            <person name="Holt R.A."/>
            <person name="Jones S.J."/>
            <person name="Marra M.A."/>
            <person name="Douglas C.J."/>
            <person name="Ritland K."/>
            <person name="Bohlmann J."/>
        </authorList>
    </citation>
    <scope>NUCLEOTIDE SEQUENCE</scope>
    <source>
        <tissue evidence="1">Green portion of the leader tissue</tissue>
    </source>
</reference>
<dbReference type="EMBL" id="EF082359">
    <property type="protein sequence ID" value="ABK21722.1"/>
    <property type="molecule type" value="mRNA"/>
</dbReference>
<evidence type="ECO:0000313" key="1">
    <source>
        <dbReference type="EMBL" id="ABK21722.1"/>
    </source>
</evidence>
<dbReference type="AlphaFoldDB" id="A9NM61"/>
<accession>A9NM61</accession>